<sequence>MSKELLIGISINSVSTDKLVFGSGTTLTVEPNIQKSSNPQVIVMKSKNLEGDDSIGKAACLARNVNTKTISLEMPSNEVVFEQSTPILTSVGLYDTIKVVNVTKDTEVTCTAQFNGKTTTANTTLPEKEPEEPVTGKVCNTTDTSAQDTKVEKANMLSMTVLGLRVLLAKSIAFNTLMSIKLFLF</sequence>
<accession>A0A8B9LZT8</accession>
<evidence type="ECO:0000313" key="2">
    <source>
        <dbReference type="Proteomes" id="UP000694541"/>
    </source>
</evidence>
<evidence type="ECO:0008006" key="3">
    <source>
        <dbReference type="Google" id="ProtNLM"/>
    </source>
</evidence>
<dbReference type="AlphaFoldDB" id="A0A8B9LZT8"/>
<name>A0A8B9LZT8_9AVES</name>
<protein>
    <recommendedName>
        <fullName evidence="3">TRDC protein</fullName>
    </recommendedName>
</protein>
<dbReference type="Ensembl" id="ENSANIT00000000577.1">
    <property type="protein sequence ID" value="ENSANIP00000000563.1"/>
    <property type="gene ID" value="ENSANIG00000000431.1"/>
</dbReference>
<reference evidence="1" key="2">
    <citation type="submission" date="2025-09" db="UniProtKB">
        <authorList>
            <consortium name="Ensembl"/>
        </authorList>
    </citation>
    <scope>IDENTIFICATION</scope>
</reference>
<dbReference type="InterPro" id="IPR013783">
    <property type="entry name" value="Ig-like_fold"/>
</dbReference>
<evidence type="ECO:0000313" key="1">
    <source>
        <dbReference type="Ensembl" id="ENSANIP00000000563.1"/>
    </source>
</evidence>
<reference evidence="1" key="1">
    <citation type="submission" date="2025-08" db="UniProtKB">
        <authorList>
            <consortium name="Ensembl"/>
        </authorList>
    </citation>
    <scope>IDENTIFICATION</scope>
</reference>
<dbReference type="Proteomes" id="UP000694541">
    <property type="component" value="Unplaced"/>
</dbReference>
<proteinExistence type="predicted"/>
<organism evidence="1 2">
    <name type="scientific">Accipiter nisus</name>
    <name type="common">Eurasian sparrowhawk</name>
    <dbReference type="NCBI Taxonomy" id="211598"/>
    <lineage>
        <taxon>Eukaryota</taxon>
        <taxon>Metazoa</taxon>
        <taxon>Chordata</taxon>
        <taxon>Craniata</taxon>
        <taxon>Vertebrata</taxon>
        <taxon>Euteleostomi</taxon>
        <taxon>Archelosauria</taxon>
        <taxon>Archosauria</taxon>
        <taxon>Dinosauria</taxon>
        <taxon>Saurischia</taxon>
        <taxon>Theropoda</taxon>
        <taxon>Coelurosauria</taxon>
        <taxon>Aves</taxon>
        <taxon>Neognathae</taxon>
        <taxon>Neoaves</taxon>
        <taxon>Telluraves</taxon>
        <taxon>Accipitrimorphae</taxon>
        <taxon>Accipitriformes</taxon>
        <taxon>Accipitridae</taxon>
        <taxon>Accipitrinae</taxon>
        <taxon>Accipiter</taxon>
    </lineage>
</organism>
<dbReference type="Gene3D" id="2.60.40.10">
    <property type="entry name" value="Immunoglobulins"/>
    <property type="match status" value="1"/>
</dbReference>
<keyword evidence="2" id="KW-1185">Reference proteome</keyword>